<dbReference type="InterPro" id="IPR036787">
    <property type="entry name" value="T_IF-3_N_sf"/>
</dbReference>
<comment type="subcellular location">
    <subcellularLocation>
        <location evidence="4">Plastid</location>
        <location evidence="4">Chloroplast</location>
    </subcellularLocation>
</comment>
<organism evidence="8 9">
    <name type="scientific">Punica granatum</name>
    <name type="common">Pomegranate</name>
    <dbReference type="NCBI Taxonomy" id="22663"/>
    <lineage>
        <taxon>Eukaryota</taxon>
        <taxon>Viridiplantae</taxon>
        <taxon>Streptophyta</taxon>
        <taxon>Embryophyta</taxon>
        <taxon>Tracheophyta</taxon>
        <taxon>Spermatophyta</taxon>
        <taxon>Magnoliopsida</taxon>
        <taxon>eudicotyledons</taxon>
        <taxon>Gunneridae</taxon>
        <taxon>Pentapetalae</taxon>
        <taxon>rosids</taxon>
        <taxon>malvids</taxon>
        <taxon>Myrtales</taxon>
        <taxon>Lythraceae</taxon>
        <taxon>Punica</taxon>
    </lineage>
</organism>
<reference evidence="9" key="2">
    <citation type="submission" date="2025-08" db="UniProtKB">
        <authorList>
            <consortium name="RefSeq"/>
        </authorList>
    </citation>
    <scope>IDENTIFICATION</scope>
    <source>
        <tissue evidence="9">Leaf</tissue>
    </source>
</reference>
<feature type="domain" description="Translation initiation factor 3 C-terminal" evidence="6">
    <location>
        <begin position="224"/>
        <end position="306"/>
    </location>
</feature>
<dbReference type="GO" id="GO:0043022">
    <property type="term" value="F:ribosome binding"/>
    <property type="evidence" value="ECO:0007669"/>
    <property type="project" value="TreeGrafter"/>
</dbReference>
<keyword evidence="3 4" id="KW-0648">Protein biosynthesis</keyword>
<evidence type="ECO:0000256" key="3">
    <source>
        <dbReference type="ARBA" id="ARBA00022917"/>
    </source>
</evidence>
<evidence type="ECO:0000256" key="4">
    <source>
        <dbReference type="RuleBase" id="RU000646"/>
    </source>
</evidence>
<dbReference type="GO" id="GO:0032790">
    <property type="term" value="P:ribosome disassembly"/>
    <property type="evidence" value="ECO:0007669"/>
    <property type="project" value="TreeGrafter"/>
</dbReference>
<proteinExistence type="inferred from homology"/>
<dbReference type="Pfam" id="PF05198">
    <property type="entry name" value="IF3_N"/>
    <property type="match status" value="1"/>
</dbReference>
<gene>
    <name evidence="9" type="primary">LOC116200963</name>
</gene>
<comment type="similarity">
    <text evidence="1 4">Belongs to the IF-3 family.</text>
</comment>
<evidence type="ECO:0000259" key="7">
    <source>
        <dbReference type="Pfam" id="PF05198"/>
    </source>
</evidence>
<accession>A0A6P8D092</accession>
<dbReference type="GO" id="GO:0009507">
    <property type="term" value="C:chloroplast"/>
    <property type="evidence" value="ECO:0007669"/>
    <property type="project" value="UniProtKB-SubCell"/>
</dbReference>
<feature type="region of interest" description="Disordered" evidence="5">
    <location>
        <begin position="118"/>
        <end position="144"/>
    </location>
</feature>
<keyword evidence="2 4" id="KW-0396">Initiation factor</keyword>
<reference evidence="8" key="1">
    <citation type="journal article" date="2020" name="Plant Biotechnol. J.">
        <title>The pomegranate (Punica granatum L.) draft genome dissects genetic divergence between soft- and hard-seeded cultivars.</title>
        <authorList>
            <person name="Luo X."/>
            <person name="Li H."/>
            <person name="Wu Z."/>
            <person name="Yao W."/>
            <person name="Zhao P."/>
            <person name="Cao D."/>
            <person name="Yu H."/>
            <person name="Li K."/>
            <person name="Poudel K."/>
            <person name="Zhao D."/>
            <person name="Zhang F."/>
            <person name="Xia X."/>
            <person name="Chen L."/>
            <person name="Wang Q."/>
            <person name="Jing D."/>
            <person name="Cao S."/>
        </authorList>
    </citation>
    <scope>NUCLEOTIDE SEQUENCE [LARGE SCALE GENOMIC DNA]</scope>
    <source>
        <strain evidence="8">cv. Tunisia</strain>
    </source>
</reference>
<dbReference type="InterPro" id="IPR001288">
    <property type="entry name" value="Translation_initiation_fac_3"/>
</dbReference>
<evidence type="ECO:0000256" key="2">
    <source>
        <dbReference type="ARBA" id="ARBA00022540"/>
    </source>
</evidence>
<name>A0A6P8D092_PUNGR</name>
<dbReference type="InterPro" id="IPR019814">
    <property type="entry name" value="Translation_initiation_fac_3_N"/>
</dbReference>
<dbReference type="InterPro" id="IPR019815">
    <property type="entry name" value="Translation_initiation_fac_3_C"/>
</dbReference>
<dbReference type="PROSITE" id="PS00938">
    <property type="entry name" value="IF3"/>
    <property type="match status" value="1"/>
</dbReference>
<dbReference type="SUPFAM" id="SSF55200">
    <property type="entry name" value="Translation initiation factor IF3, C-terminal domain"/>
    <property type="match status" value="1"/>
</dbReference>
<feature type="compositionally biased region" description="Basic and acidic residues" evidence="5">
    <location>
        <begin position="313"/>
        <end position="325"/>
    </location>
</feature>
<feature type="region of interest" description="Disordered" evidence="5">
    <location>
        <begin position="312"/>
        <end position="333"/>
    </location>
</feature>
<dbReference type="PANTHER" id="PTHR10938">
    <property type="entry name" value="TRANSLATION INITIATION FACTOR IF-3"/>
    <property type="match status" value="1"/>
</dbReference>
<dbReference type="Gene3D" id="3.10.20.80">
    <property type="entry name" value="Translation initiation factor 3 (IF-3), N-terminal domain"/>
    <property type="match status" value="1"/>
</dbReference>
<dbReference type="GO" id="GO:0003743">
    <property type="term" value="F:translation initiation factor activity"/>
    <property type="evidence" value="ECO:0007669"/>
    <property type="project" value="UniProtKB-KW"/>
</dbReference>
<dbReference type="FunFam" id="3.30.110.10:FF:000003">
    <property type="entry name" value="Translation initiation factor IF-3"/>
    <property type="match status" value="1"/>
</dbReference>
<keyword evidence="8" id="KW-1185">Reference proteome</keyword>
<feature type="domain" description="Translation initiation factor 3 N-terminal" evidence="7">
    <location>
        <begin position="148"/>
        <end position="214"/>
    </location>
</feature>
<dbReference type="AlphaFoldDB" id="A0A6P8D092"/>
<dbReference type="OrthoDB" id="21573at2759"/>
<evidence type="ECO:0000313" key="9">
    <source>
        <dbReference type="RefSeq" id="XP_031387849.1"/>
    </source>
</evidence>
<dbReference type="PANTHER" id="PTHR10938:SF0">
    <property type="entry name" value="TRANSLATION INITIATION FACTOR IF-3, MITOCHONDRIAL"/>
    <property type="match status" value="1"/>
</dbReference>
<feature type="compositionally biased region" description="Basic and acidic residues" evidence="5">
    <location>
        <begin position="127"/>
        <end position="144"/>
    </location>
</feature>
<evidence type="ECO:0000313" key="8">
    <source>
        <dbReference type="Proteomes" id="UP000515151"/>
    </source>
</evidence>
<dbReference type="NCBIfam" id="TIGR00168">
    <property type="entry name" value="infC"/>
    <property type="match status" value="1"/>
</dbReference>
<evidence type="ECO:0000256" key="5">
    <source>
        <dbReference type="SAM" id="MobiDB-lite"/>
    </source>
</evidence>
<dbReference type="InterPro" id="IPR019813">
    <property type="entry name" value="Translation_initiation_fac3_CS"/>
</dbReference>
<comment type="function">
    <text evidence="4">IF-3 binds to the 30S ribosomal subunit and shifts the equilibrium between 70S ribosomes and their 50S and 30S subunits in favor of the free subunits, thus enhancing the availability of 30S subunits on which protein synthesis initiation begins.</text>
</comment>
<sequence>MQIGLKVPLSSRPIITRPTGLRLVQTALCGVWIRRKGKSLKLTLHRPFLSARIAMAAQPLTGSFPSKPLVKQSRTPSSSLSLSSLESKLFGLRLSKRTKPDFARITLFLTSRSSITARYGGGSRSSGSDDRRSRQSDSDDEKALDISAIRSPTVRLIDQQHIMVGVVSKLEAIQMAEDAELDLVILSPDDDPPVVKIMDYSKYRYQQKKKKKDQQKKSAASRMDLKELKMGYNIDQHDYSVRLKSARKFLEDGDKVKVIVNLKGRENEFRNMAIELIRRFQSDIGELAAEESKNLSDRNMFIILVPSKAVLQKARDPPKKREKSSANEVSAGI</sequence>
<dbReference type="GeneID" id="116200963"/>
<dbReference type="Proteomes" id="UP000515151">
    <property type="component" value="Chromosome 3"/>
</dbReference>
<dbReference type="InterPro" id="IPR036788">
    <property type="entry name" value="T_IF-3_C_sf"/>
</dbReference>
<dbReference type="SUPFAM" id="SSF54364">
    <property type="entry name" value="Translation initiation factor IF3, N-terminal domain"/>
    <property type="match status" value="1"/>
</dbReference>
<dbReference type="HAMAP" id="MF_00080">
    <property type="entry name" value="IF_3"/>
    <property type="match status" value="1"/>
</dbReference>
<evidence type="ECO:0000259" key="6">
    <source>
        <dbReference type="Pfam" id="PF00707"/>
    </source>
</evidence>
<dbReference type="Gene3D" id="3.30.110.10">
    <property type="entry name" value="Translation initiation factor 3 (IF-3), C-terminal domain"/>
    <property type="match status" value="1"/>
</dbReference>
<dbReference type="Pfam" id="PF00707">
    <property type="entry name" value="IF3_C"/>
    <property type="match status" value="1"/>
</dbReference>
<dbReference type="RefSeq" id="XP_031387849.1">
    <property type="nucleotide sequence ID" value="XM_031531989.1"/>
</dbReference>
<comment type="subunit">
    <text evidence="4">Monomer.</text>
</comment>
<evidence type="ECO:0000256" key="1">
    <source>
        <dbReference type="ARBA" id="ARBA00005439"/>
    </source>
</evidence>
<protein>
    <recommendedName>
        <fullName evidence="4">Translation initiation factor IF-3</fullName>
    </recommendedName>
</protein>